<dbReference type="SMART" id="SM00342">
    <property type="entry name" value="HTH_ARAC"/>
    <property type="match status" value="1"/>
</dbReference>
<evidence type="ECO:0000256" key="1">
    <source>
        <dbReference type="ARBA" id="ARBA00023015"/>
    </source>
</evidence>
<accession>A0ABP9UST6</accession>
<proteinExistence type="predicted"/>
<keyword evidence="3" id="KW-0804">Transcription</keyword>
<dbReference type="InterPro" id="IPR018060">
    <property type="entry name" value="HTH_AraC"/>
</dbReference>
<dbReference type="PROSITE" id="PS01124">
    <property type="entry name" value="HTH_ARAC_FAMILY_2"/>
    <property type="match status" value="1"/>
</dbReference>
<sequence>MPEPLPTTDIEIFGAAPRFHVVRADESDRREWLQESALCPLLGQHDIAHVGIMEATPPFEIIRNNQGGTFMLACFSGEGRVLSEGRWIRVRQGEACLQPPFVTNALKVDGGETWKFAWVRYHEDRERVPILSSNSPVSGRFGCEPLRSAIIGLHAEASGTAAPSAMHHWVELIHHYVVSFAQPHMSDSRLWRVWQAVEADLKHPWSLTELASIACVSEEHLRRLSKKELGRSPMKHLTYLRFQRAMRLLSDTDDKIEVIAHEVGFENPFTFSNTFKQWFGWRPSEHRARKGGLTS</sequence>
<protein>
    <submittedName>
        <fullName evidence="5">HTH-type transcriptional activator RhaR</fullName>
    </submittedName>
</protein>
<gene>
    <name evidence="5" type="primary">rhaR_5</name>
    <name evidence="5" type="ORF">Hsar01_03835</name>
</gene>
<name>A0ABP9UST6_9BACT</name>
<dbReference type="EMBL" id="BAABRI010000029">
    <property type="protein sequence ID" value="GAA5484590.1"/>
    <property type="molecule type" value="Genomic_DNA"/>
</dbReference>
<dbReference type="InterPro" id="IPR009057">
    <property type="entry name" value="Homeodomain-like_sf"/>
</dbReference>
<dbReference type="RefSeq" id="WP_353568694.1">
    <property type="nucleotide sequence ID" value="NZ_BAABRI010000029.1"/>
</dbReference>
<organism evidence="5 6">
    <name type="scientific">Haloferula sargassicola</name>
    <dbReference type="NCBI Taxonomy" id="490096"/>
    <lineage>
        <taxon>Bacteria</taxon>
        <taxon>Pseudomonadati</taxon>
        <taxon>Verrucomicrobiota</taxon>
        <taxon>Verrucomicrobiia</taxon>
        <taxon>Verrucomicrobiales</taxon>
        <taxon>Verrucomicrobiaceae</taxon>
        <taxon>Haloferula</taxon>
    </lineage>
</organism>
<keyword evidence="2" id="KW-0238">DNA-binding</keyword>
<dbReference type="Pfam" id="PF12833">
    <property type="entry name" value="HTH_18"/>
    <property type="match status" value="1"/>
</dbReference>
<dbReference type="SUPFAM" id="SSF51215">
    <property type="entry name" value="Regulatory protein AraC"/>
    <property type="match status" value="1"/>
</dbReference>
<dbReference type="Gene3D" id="1.10.10.60">
    <property type="entry name" value="Homeodomain-like"/>
    <property type="match status" value="1"/>
</dbReference>
<dbReference type="InterPro" id="IPR037923">
    <property type="entry name" value="HTH-like"/>
</dbReference>
<dbReference type="PANTHER" id="PTHR46796:SF7">
    <property type="entry name" value="ARAC FAMILY TRANSCRIPTIONAL REGULATOR"/>
    <property type="match status" value="1"/>
</dbReference>
<evidence type="ECO:0000313" key="6">
    <source>
        <dbReference type="Proteomes" id="UP001476282"/>
    </source>
</evidence>
<evidence type="ECO:0000259" key="4">
    <source>
        <dbReference type="PROSITE" id="PS01124"/>
    </source>
</evidence>
<reference evidence="5 6" key="1">
    <citation type="submission" date="2024-02" db="EMBL/GenBank/DDBJ databases">
        <title>Haloferula sargassicola NBRC 104335.</title>
        <authorList>
            <person name="Ichikawa N."/>
            <person name="Katano-Makiyama Y."/>
            <person name="Hidaka K."/>
        </authorList>
    </citation>
    <scope>NUCLEOTIDE SEQUENCE [LARGE SCALE GENOMIC DNA]</scope>
    <source>
        <strain evidence="5 6">NBRC 104335</strain>
    </source>
</reference>
<dbReference type="InterPro" id="IPR050204">
    <property type="entry name" value="AraC_XylS_family_regulators"/>
</dbReference>
<evidence type="ECO:0000256" key="2">
    <source>
        <dbReference type="ARBA" id="ARBA00023125"/>
    </source>
</evidence>
<evidence type="ECO:0000256" key="3">
    <source>
        <dbReference type="ARBA" id="ARBA00023163"/>
    </source>
</evidence>
<keyword evidence="6" id="KW-1185">Reference proteome</keyword>
<comment type="caution">
    <text evidence="5">The sequence shown here is derived from an EMBL/GenBank/DDBJ whole genome shotgun (WGS) entry which is preliminary data.</text>
</comment>
<dbReference type="Proteomes" id="UP001476282">
    <property type="component" value="Unassembled WGS sequence"/>
</dbReference>
<keyword evidence="1" id="KW-0805">Transcription regulation</keyword>
<dbReference type="PANTHER" id="PTHR46796">
    <property type="entry name" value="HTH-TYPE TRANSCRIPTIONAL ACTIVATOR RHAS-RELATED"/>
    <property type="match status" value="1"/>
</dbReference>
<feature type="domain" description="HTH araC/xylS-type" evidence="4">
    <location>
        <begin position="191"/>
        <end position="289"/>
    </location>
</feature>
<dbReference type="SUPFAM" id="SSF46689">
    <property type="entry name" value="Homeodomain-like"/>
    <property type="match status" value="2"/>
</dbReference>
<evidence type="ECO:0000313" key="5">
    <source>
        <dbReference type="EMBL" id="GAA5484590.1"/>
    </source>
</evidence>